<dbReference type="RefSeq" id="WP_184968727.1">
    <property type="nucleotide sequence ID" value="NZ_JACHIN010000010.1"/>
</dbReference>
<reference evidence="1 2" key="1">
    <citation type="submission" date="2020-08" db="EMBL/GenBank/DDBJ databases">
        <title>Genomic Encyclopedia of Type Strains, Phase IV (KMG-IV): sequencing the most valuable type-strain genomes for metagenomic binning, comparative biology and taxonomic classification.</title>
        <authorList>
            <person name="Goeker M."/>
        </authorList>
    </citation>
    <scope>NUCLEOTIDE SEQUENCE [LARGE SCALE GENOMIC DNA]</scope>
    <source>
        <strain evidence="1 2">DSM 45385</strain>
    </source>
</reference>
<gene>
    <name evidence="1" type="ORF">HNR40_006888</name>
</gene>
<dbReference type="Proteomes" id="UP000568380">
    <property type="component" value="Unassembled WGS sequence"/>
</dbReference>
<evidence type="ECO:0000313" key="1">
    <source>
        <dbReference type="EMBL" id="MBB5081393.1"/>
    </source>
</evidence>
<protein>
    <submittedName>
        <fullName evidence="1">Uncharacterized protein</fullName>
    </submittedName>
</protein>
<comment type="caution">
    <text evidence="1">The sequence shown here is derived from an EMBL/GenBank/DDBJ whole genome shotgun (WGS) entry which is preliminary data.</text>
</comment>
<organism evidence="1 2">
    <name type="scientific">Nonomuraea endophytica</name>
    <dbReference type="NCBI Taxonomy" id="714136"/>
    <lineage>
        <taxon>Bacteria</taxon>
        <taxon>Bacillati</taxon>
        <taxon>Actinomycetota</taxon>
        <taxon>Actinomycetes</taxon>
        <taxon>Streptosporangiales</taxon>
        <taxon>Streptosporangiaceae</taxon>
        <taxon>Nonomuraea</taxon>
    </lineage>
</organism>
<dbReference type="EMBL" id="JACHIN010000010">
    <property type="protein sequence ID" value="MBB5081393.1"/>
    <property type="molecule type" value="Genomic_DNA"/>
</dbReference>
<evidence type="ECO:0000313" key="2">
    <source>
        <dbReference type="Proteomes" id="UP000568380"/>
    </source>
</evidence>
<name>A0A7W8AAT2_9ACTN</name>
<keyword evidence="2" id="KW-1185">Reference proteome</keyword>
<proteinExistence type="predicted"/>
<accession>A0A7W8AAT2</accession>
<dbReference type="AlphaFoldDB" id="A0A7W8AAT2"/>
<sequence length="308" mass="35729">MRIRLRTQSTEELFRVRENAIDEARTRANNLALYLARARARDFRDNHDYVRARVLARARDLARNLARDLARDPVLARNRDPYFDRPPVLPRDPARARTLAHDLARARDLARNQERFHSIGRSHGIVRSRDLGRATKEAQRIMSCLDTAAQLDAKLQVQRTSRIAGLLIELNVLLLPCQHRTRYRREFQAELRNLSDAEADRRSRVMYAVRQLSHVWALRASLLAPGEPRIFRSYRLACWILRSEWRTWGLLGPLMALAAVNVFLQQGWGSIFWALPGVVTFYASVEWLRKRWGVSVKRRSQTGSSSSE</sequence>